<dbReference type="SUPFAM" id="SSF53067">
    <property type="entry name" value="Actin-like ATPase domain"/>
    <property type="match status" value="1"/>
</dbReference>
<dbReference type="RefSeq" id="WP_124815259.1">
    <property type="nucleotide sequence ID" value="NZ_QDGB01000083.1"/>
</dbReference>
<dbReference type="InterPro" id="IPR043129">
    <property type="entry name" value="ATPase_NBD"/>
</dbReference>
<dbReference type="OrthoDB" id="3509598at2"/>
<reference evidence="2 3" key="1">
    <citation type="submission" date="2018-04" db="EMBL/GenBank/DDBJ databases">
        <title>Micromonosporas from Atacama Desert.</title>
        <authorList>
            <person name="Carro L."/>
            <person name="Klenk H.-P."/>
            <person name="Goodfellow M."/>
        </authorList>
    </citation>
    <scope>NUCLEOTIDE SEQUENCE [LARGE SCALE GENOMIC DNA]</scope>
    <source>
        <strain evidence="2 3">LB19</strain>
    </source>
</reference>
<name>A0A3N9Y620_9ACTN</name>
<dbReference type="EMBL" id="QDGB01000083">
    <property type="protein sequence ID" value="RQX20718.1"/>
    <property type="molecule type" value="Genomic_DNA"/>
</dbReference>
<dbReference type="PROSITE" id="PS01125">
    <property type="entry name" value="ROK"/>
    <property type="match status" value="1"/>
</dbReference>
<protein>
    <recommendedName>
        <fullName evidence="4">ROK family protein</fullName>
    </recommendedName>
</protein>
<dbReference type="Proteomes" id="UP000278981">
    <property type="component" value="Unassembled WGS sequence"/>
</dbReference>
<dbReference type="AlphaFoldDB" id="A0A3N9Y620"/>
<dbReference type="InterPro" id="IPR000600">
    <property type="entry name" value="ROK"/>
</dbReference>
<evidence type="ECO:0000313" key="2">
    <source>
        <dbReference type="EMBL" id="RQX20718.1"/>
    </source>
</evidence>
<dbReference type="Gene3D" id="3.30.420.40">
    <property type="match status" value="2"/>
</dbReference>
<sequence length="358" mass="37305">MGSAGVPVVVGLDNGGTSNNATVLTVDGHFLLDGLLEIPSEVQAGPEAAIEALARALDGALAQTGVPRDLVQAVGLDTPGPASADGVISSRGSTNFSQPAWRGFDVRGALERRLGLPVIYHNDGNAAALYAHHVYFGVDAMNRSSVSAIVGTGLGGGVVESGRVIAGASGMAGELGHVHIPLNGLLGPDQPEPRCACGFTGDVESVASLTGIERNLLPYWLTRYPDHPLTAEPVARAAKLVRGYGERGDALARDLFAQQAMALGRLFTVVANFTDPHAYFVGGGVVEAAPEFRDWFLATVREHTVLREEQAAVATFALVPDRDMAGARGVAIAALETLRTVPESRPCLIYTSPSPRDA</sequence>
<comment type="similarity">
    <text evidence="1">Belongs to the ROK (NagC/XylR) family.</text>
</comment>
<evidence type="ECO:0000313" key="3">
    <source>
        <dbReference type="Proteomes" id="UP000278981"/>
    </source>
</evidence>
<dbReference type="PANTHER" id="PTHR18964">
    <property type="entry name" value="ROK (REPRESSOR, ORF, KINASE) FAMILY"/>
    <property type="match status" value="1"/>
</dbReference>
<gene>
    <name evidence="2" type="ORF">DDE19_00805</name>
</gene>
<accession>A0A3N9Y620</accession>
<comment type="caution">
    <text evidence="2">The sequence shown here is derived from an EMBL/GenBank/DDBJ whole genome shotgun (WGS) entry which is preliminary data.</text>
</comment>
<dbReference type="PANTHER" id="PTHR18964:SF173">
    <property type="entry name" value="GLUCOKINASE"/>
    <property type="match status" value="1"/>
</dbReference>
<proteinExistence type="inferred from homology"/>
<organism evidence="2 3">
    <name type="scientific">Micromonospora ureilytica</name>
    <dbReference type="NCBI Taxonomy" id="709868"/>
    <lineage>
        <taxon>Bacteria</taxon>
        <taxon>Bacillati</taxon>
        <taxon>Actinomycetota</taxon>
        <taxon>Actinomycetes</taxon>
        <taxon>Micromonosporales</taxon>
        <taxon>Micromonosporaceae</taxon>
        <taxon>Micromonospora</taxon>
    </lineage>
</organism>
<dbReference type="InterPro" id="IPR049874">
    <property type="entry name" value="ROK_cs"/>
</dbReference>
<evidence type="ECO:0000256" key="1">
    <source>
        <dbReference type="ARBA" id="ARBA00006479"/>
    </source>
</evidence>
<dbReference type="Pfam" id="PF00480">
    <property type="entry name" value="ROK"/>
    <property type="match status" value="1"/>
</dbReference>
<evidence type="ECO:0008006" key="4">
    <source>
        <dbReference type="Google" id="ProtNLM"/>
    </source>
</evidence>